<evidence type="ECO:0000259" key="7">
    <source>
        <dbReference type="PROSITE" id="PS51898"/>
    </source>
</evidence>
<name>A0A383AZZ3_9ZZZZ</name>
<keyword evidence="2" id="KW-0229">DNA integration</keyword>
<dbReference type="SUPFAM" id="SSF56349">
    <property type="entry name" value="DNA breaking-rejoining enzymes"/>
    <property type="match status" value="1"/>
</dbReference>
<keyword evidence="3" id="KW-0238">DNA-binding</keyword>
<evidence type="ECO:0000256" key="2">
    <source>
        <dbReference type="ARBA" id="ARBA00022908"/>
    </source>
</evidence>
<proteinExistence type="inferred from homology"/>
<dbReference type="InterPro" id="IPR010998">
    <property type="entry name" value="Integrase_recombinase_N"/>
</dbReference>
<accession>A0A383AZZ3</accession>
<evidence type="ECO:0000256" key="5">
    <source>
        <dbReference type="ARBA" id="ARBA00023195"/>
    </source>
</evidence>
<feature type="non-terminal residue" evidence="8">
    <location>
        <position position="249"/>
    </location>
</feature>
<dbReference type="GO" id="GO:0003677">
    <property type="term" value="F:DNA binding"/>
    <property type="evidence" value="ECO:0007669"/>
    <property type="project" value="UniProtKB-KW"/>
</dbReference>
<dbReference type="GO" id="GO:0044826">
    <property type="term" value="P:viral genome integration into host DNA"/>
    <property type="evidence" value="ECO:0007669"/>
    <property type="project" value="UniProtKB-KW"/>
</dbReference>
<dbReference type="InterPro" id="IPR013762">
    <property type="entry name" value="Integrase-like_cat_sf"/>
</dbReference>
<dbReference type="InterPro" id="IPR011010">
    <property type="entry name" value="DNA_brk_join_enz"/>
</dbReference>
<evidence type="ECO:0000256" key="4">
    <source>
        <dbReference type="ARBA" id="ARBA00023172"/>
    </source>
</evidence>
<dbReference type="EMBL" id="UINC01195932">
    <property type="protein sequence ID" value="SVE12728.1"/>
    <property type="molecule type" value="Genomic_DNA"/>
</dbReference>
<evidence type="ECO:0000256" key="1">
    <source>
        <dbReference type="ARBA" id="ARBA00008857"/>
    </source>
</evidence>
<dbReference type="PROSITE" id="PS51898">
    <property type="entry name" value="TYR_RECOMBINASE"/>
    <property type="match status" value="1"/>
</dbReference>
<keyword evidence="4" id="KW-0233">DNA recombination</keyword>
<dbReference type="Gene3D" id="1.10.150.130">
    <property type="match status" value="1"/>
</dbReference>
<evidence type="ECO:0000256" key="6">
    <source>
        <dbReference type="ARBA" id="ARBA00023296"/>
    </source>
</evidence>
<feature type="domain" description="Tyr recombinase" evidence="7">
    <location>
        <begin position="112"/>
        <end position="249"/>
    </location>
</feature>
<dbReference type="InterPro" id="IPR050808">
    <property type="entry name" value="Phage_Integrase"/>
</dbReference>
<organism evidence="8">
    <name type="scientific">marine metagenome</name>
    <dbReference type="NCBI Taxonomy" id="408172"/>
    <lineage>
        <taxon>unclassified sequences</taxon>
        <taxon>metagenomes</taxon>
        <taxon>ecological metagenomes</taxon>
    </lineage>
</organism>
<keyword evidence="5" id="KW-1179">Viral genome integration</keyword>
<dbReference type="GO" id="GO:0075713">
    <property type="term" value="P:establishment of integrated proviral latency"/>
    <property type="evidence" value="ECO:0007669"/>
    <property type="project" value="UniProtKB-KW"/>
</dbReference>
<reference evidence="8" key="1">
    <citation type="submission" date="2018-05" db="EMBL/GenBank/DDBJ databases">
        <authorList>
            <person name="Lanie J.A."/>
            <person name="Ng W.-L."/>
            <person name="Kazmierczak K.M."/>
            <person name="Andrzejewski T.M."/>
            <person name="Davidsen T.M."/>
            <person name="Wayne K.J."/>
            <person name="Tettelin H."/>
            <person name="Glass J.I."/>
            <person name="Rusch D."/>
            <person name="Podicherti R."/>
            <person name="Tsui H.-C.T."/>
            <person name="Winkler M.E."/>
        </authorList>
    </citation>
    <scope>NUCLEOTIDE SEQUENCE</scope>
</reference>
<evidence type="ECO:0000313" key="8">
    <source>
        <dbReference type="EMBL" id="SVE12728.1"/>
    </source>
</evidence>
<dbReference type="Gene3D" id="1.10.443.10">
    <property type="entry name" value="Intergrase catalytic core"/>
    <property type="match status" value="1"/>
</dbReference>
<dbReference type="GO" id="GO:0046718">
    <property type="term" value="P:symbiont entry into host cell"/>
    <property type="evidence" value="ECO:0007669"/>
    <property type="project" value="UniProtKB-KW"/>
</dbReference>
<dbReference type="PANTHER" id="PTHR30629:SF2">
    <property type="entry name" value="PROPHAGE INTEGRASE INTS-RELATED"/>
    <property type="match status" value="1"/>
</dbReference>
<dbReference type="GO" id="GO:0015074">
    <property type="term" value="P:DNA integration"/>
    <property type="evidence" value="ECO:0007669"/>
    <property type="project" value="UniProtKB-KW"/>
</dbReference>
<protein>
    <recommendedName>
        <fullName evidence="7">Tyr recombinase domain-containing protein</fullName>
    </recommendedName>
</protein>
<dbReference type="InterPro" id="IPR002104">
    <property type="entry name" value="Integrase_catalytic"/>
</dbReference>
<dbReference type="Pfam" id="PF00589">
    <property type="entry name" value="Phage_integrase"/>
    <property type="match status" value="1"/>
</dbReference>
<feature type="non-terminal residue" evidence="8">
    <location>
        <position position="1"/>
    </location>
</feature>
<dbReference type="CDD" id="cd00397">
    <property type="entry name" value="DNA_BRE_C"/>
    <property type="match status" value="1"/>
</dbReference>
<dbReference type="PANTHER" id="PTHR30629">
    <property type="entry name" value="PROPHAGE INTEGRASE"/>
    <property type="match status" value="1"/>
</dbReference>
<gene>
    <name evidence="8" type="ORF">METZ01_LOCUS465582</name>
</gene>
<dbReference type="AlphaFoldDB" id="A0A383AZZ3"/>
<evidence type="ECO:0000256" key="3">
    <source>
        <dbReference type="ARBA" id="ARBA00023125"/>
    </source>
</evidence>
<keyword evidence="6" id="KW-1160">Virus entry into host cell</keyword>
<dbReference type="GO" id="GO:0006310">
    <property type="term" value="P:DNA recombination"/>
    <property type="evidence" value="ECO:0007669"/>
    <property type="project" value="UniProtKB-KW"/>
</dbReference>
<sequence length="249" mass="29195">AEDFIKDKIAKKEYSYDFANHSSKYLLNNKLKYFHKINISQISEDKIKDWYNQEKTTPAARHNALRLMSSVFSYAGTQNIIEKSFNPTNSIFNSGLSYRPKSKDIQLSLDNELPKFIYQMWDPLNINKVDRLSRNAIYLMLITGVKKSDVLNMKWSQITGNSYILIKKKNYKQMLPITPSIELLLKDIKDHQNKNKHLIGNEYLFFNINTGKPINNLRKTLVKYSKDLEWVVYPEAIRKTFAKVCDYSS</sequence>
<comment type="similarity">
    <text evidence="1">Belongs to the 'phage' integrase family.</text>
</comment>